<dbReference type="EC" id="5.6.2.3" evidence="11 12"/>
<keyword evidence="5 12" id="KW-0378">Hydrolase</keyword>
<evidence type="ECO:0000259" key="13">
    <source>
        <dbReference type="PROSITE" id="PS51199"/>
    </source>
</evidence>
<reference evidence="14" key="1">
    <citation type="journal article" date="2013" name="Sci. Rep.">
        <title>Metagenomics uncovers a new group of low GC and ultra-small marine Actinobacteria.</title>
        <authorList>
            <person name="Ghai R."/>
            <person name="Mizuno C.M."/>
            <person name="Picazo A."/>
            <person name="Camacho A."/>
            <person name="Rodriguez-Valera F."/>
        </authorList>
    </citation>
    <scope>NUCLEOTIDE SEQUENCE</scope>
</reference>
<keyword evidence="6 12" id="KW-0347">Helicase</keyword>
<evidence type="ECO:0000256" key="8">
    <source>
        <dbReference type="ARBA" id="ARBA00023125"/>
    </source>
</evidence>
<evidence type="ECO:0000256" key="10">
    <source>
        <dbReference type="ARBA" id="ARBA00048954"/>
    </source>
</evidence>
<dbReference type="GO" id="GO:0016887">
    <property type="term" value="F:ATP hydrolysis activity"/>
    <property type="evidence" value="ECO:0007669"/>
    <property type="project" value="RHEA"/>
</dbReference>
<keyword evidence="4 12" id="KW-0547">Nucleotide-binding</keyword>
<dbReference type="NCBIfam" id="TIGR00665">
    <property type="entry name" value="DnaB"/>
    <property type="match status" value="1"/>
</dbReference>
<keyword evidence="9" id="KW-0413">Isomerase</keyword>
<comment type="function">
    <text evidence="12">The main replicative DNA helicase, it participates in initiation and elongation during chromosome replication. Travels ahead of the DNA replisome, separating dsDNA into templates for DNA synthesis. A processive ATP-dependent 5'-3' DNA helicase it has DNA-dependent ATPase activity.</text>
</comment>
<evidence type="ECO:0000256" key="2">
    <source>
        <dbReference type="ARBA" id="ARBA00022515"/>
    </source>
</evidence>
<dbReference type="AlphaFoldDB" id="S5DN89"/>
<keyword evidence="2 12" id="KW-0639">Primosome</keyword>
<keyword evidence="3 12" id="KW-0235">DNA replication</keyword>
<feature type="domain" description="SF4 helicase" evidence="13">
    <location>
        <begin position="187"/>
        <end position="450"/>
    </location>
</feature>
<evidence type="ECO:0000256" key="4">
    <source>
        <dbReference type="ARBA" id="ARBA00022741"/>
    </source>
</evidence>
<evidence type="ECO:0000256" key="7">
    <source>
        <dbReference type="ARBA" id="ARBA00022840"/>
    </source>
</evidence>
<evidence type="ECO:0000313" key="14">
    <source>
        <dbReference type="EMBL" id="AGQ18923.1"/>
    </source>
</evidence>
<evidence type="ECO:0000256" key="5">
    <source>
        <dbReference type="ARBA" id="ARBA00022801"/>
    </source>
</evidence>
<dbReference type="SUPFAM" id="SSF48024">
    <property type="entry name" value="N-terminal domain of DnaB helicase"/>
    <property type="match status" value="1"/>
</dbReference>
<organism evidence="14">
    <name type="scientific">Candidatus Actinomarina minuta</name>
    <dbReference type="NCBI Taxonomy" id="1389454"/>
    <lineage>
        <taxon>Bacteria</taxon>
        <taxon>Bacillati</taxon>
        <taxon>Actinomycetota</taxon>
        <taxon>Actinomycetes</taxon>
        <taxon>Candidatus Actinomarinidae</taxon>
        <taxon>Candidatus Actinomarinales</taxon>
        <taxon>Candidatus Actinomarineae</taxon>
        <taxon>Candidatus Actinomarinaceae</taxon>
        <taxon>Candidatus Actinomarina</taxon>
    </lineage>
</organism>
<comment type="similarity">
    <text evidence="1 12">Belongs to the helicase family. DnaB subfamily.</text>
</comment>
<dbReference type="Gene3D" id="3.40.50.300">
    <property type="entry name" value="P-loop containing nucleotide triphosphate hydrolases"/>
    <property type="match status" value="1"/>
</dbReference>
<dbReference type="GO" id="GO:0003677">
    <property type="term" value="F:DNA binding"/>
    <property type="evidence" value="ECO:0007669"/>
    <property type="project" value="UniProtKB-UniRule"/>
</dbReference>
<dbReference type="Pfam" id="PF00772">
    <property type="entry name" value="DnaB"/>
    <property type="match status" value="1"/>
</dbReference>
<sequence length="452" mass="49861">MVGPEALSSRDNQSLGKVPPHSLEAEEALLGSALLSRDAVTRLMEEVKPPDFYSPSNQSVYEAMKGLFDTGNPIDTVTVSELIFKDAKNSSVNASYIARLVENVPSSANFERYIEIVLEHSHRRKLLKASGRIELLAMAMDKEIHSVLDEAEQTIFTASDDAIGDGLVGVNDVLESAIERIEEIENRGTGLSGLPTYFSDLDYYLSGLQEGNLAVIASRPSMGKSSLALNIATNVAKDGKIAAFFSLEMTKEELVQRVLFSEAKVTSGDARKGQLGPEKWSRVVEAASKVNNLPLYFDDAPVITVTDIRAKSRRLKSSKGLDLILVDYLQLMQSSSGDNRQQEIAEISRNLKNLARELKVPILALSQLNRAAEAREDKRPRLGDLRESGAIEQDADIVMMLYRDDYYNPGTETPGVAEVNIVKNRSGQTGKVDLFFSKEFTQFSNYAKQDQQ</sequence>
<dbReference type="PANTHER" id="PTHR30153:SF2">
    <property type="entry name" value="REPLICATIVE DNA HELICASE"/>
    <property type="match status" value="1"/>
</dbReference>
<dbReference type="InterPro" id="IPR016136">
    <property type="entry name" value="DNA_helicase_N/primase_C"/>
</dbReference>
<comment type="catalytic activity">
    <reaction evidence="10 12">
        <text>ATP + H2O = ADP + phosphate + H(+)</text>
        <dbReference type="Rhea" id="RHEA:13065"/>
        <dbReference type="ChEBI" id="CHEBI:15377"/>
        <dbReference type="ChEBI" id="CHEBI:15378"/>
        <dbReference type="ChEBI" id="CHEBI:30616"/>
        <dbReference type="ChEBI" id="CHEBI:43474"/>
        <dbReference type="ChEBI" id="CHEBI:456216"/>
        <dbReference type="EC" id="5.6.2.3"/>
    </reaction>
</comment>
<dbReference type="InterPro" id="IPR007692">
    <property type="entry name" value="DNA_helicase_DnaB"/>
</dbReference>
<protein>
    <recommendedName>
        <fullName evidence="11 12">Replicative DNA helicase</fullName>
        <ecNumber evidence="11 12">5.6.2.3</ecNumber>
    </recommendedName>
</protein>
<evidence type="ECO:0000256" key="9">
    <source>
        <dbReference type="ARBA" id="ARBA00023235"/>
    </source>
</evidence>
<dbReference type="InterPro" id="IPR007693">
    <property type="entry name" value="DNA_helicase_DnaB-like_N"/>
</dbReference>
<dbReference type="InterPro" id="IPR036185">
    <property type="entry name" value="DNA_heli_DnaB-like_N_sf"/>
</dbReference>
<dbReference type="EMBL" id="KC811116">
    <property type="protein sequence ID" value="AGQ18923.1"/>
    <property type="molecule type" value="Genomic_DNA"/>
</dbReference>
<dbReference type="Pfam" id="PF03796">
    <property type="entry name" value="DnaB_C"/>
    <property type="match status" value="1"/>
</dbReference>
<keyword evidence="8 12" id="KW-0238">DNA-binding</keyword>
<dbReference type="GO" id="GO:0005829">
    <property type="term" value="C:cytosol"/>
    <property type="evidence" value="ECO:0007669"/>
    <property type="project" value="TreeGrafter"/>
</dbReference>
<evidence type="ECO:0000256" key="1">
    <source>
        <dbReference type="ARBA" id="ARBA00008428"/>
    </source>
</evidence>
<evidence type="ECO:0000256" key="11">
    <source>
        <dbReference type="NCBIfam" id="TIGR00665"/>
    </source>
</evidence>
<dbReference type="SUPFAM" id="SSF52540">
    <property type="entry name" value="P-loop containing nucleoside triphosphate hydrolases"/>
    <property type="match status" value="1"/>
</dbReference>
<dbReference type="GO" id="GO:0006269">
    <property type="term" value="P:DNA replication, synthesis of primer"/>
    <property type="evidence" value="ECO:0007669"/>
    <property type="project" value="UniProtKB-UniRule"/>
</dbReference>
<dbReference type="PROSITE" id="PS51199">
    <property type="entry name" value="SF4_HELICASE"/>
    <property type="match status" value="1"/>
</dbReference>
<evidence type="ECO:0000256" key="3">
    <source>
        <dbReference type="ARBA" id="ARBA00022705"/>
    </source>
</evidence>
<dbReference type="CDD" id="cd00984">
    <property type="entry name" value="DnaB_C"/>
    <property type="match status" value="1"/>
</dbReference>
<evidence type="ECO:0000256" key="6">
    <source>
        <dbReference type="ARBA" id="ARBA00022806"/>
    </source>
</evidence>
<dbReference type="GO" id="GO:0043139">
    <property type="term" value="F:5'-3' DNA helicase activity"/>
    <property type="evidence" value="ECO:0007669"/>
    <property type="project" value="UniProtKB-EC"/>
</dbReference>
<accession>S5DN89</accession>
<dbReference type="Gene3D" id="1.10.860.10">
    <property type="entry name" value="DNAb Helicase, Chain A"/>
    <property type="match status" value="1"/>
</dbReference>
<dbReference type="GO" id="GO:1990077">
    <property type="term" value="C:primosome complex"/>
    <property type="evidence" value="ECO:0007669"/>
    <property type="project" value="UniProtKB-UniRule"/>
</dbReference>
<dbReference type="GO" id="GO:0005524">
    <property type="term" value="F:ATP binding"/>
    <property type="evidence" value="ECO:0007669"/>
    <property type="project" value="UniProtKB-UniRule"/>
</dbReference>
<dbReference type="InterPro" id="IPR027417">
    <property type="entry name" value="P-loop_NTPase"/>
</dbReference>
<name>S5DN89_9ACTN</name>
<proteinExistence type="inferred from homology"/>
<keyword evidence="7 12" id="KW-0067">ATP-binding</keyword>
<dbReference type="PANTHER" id="PTHR30153">
    <property type="entry name" value="REPLICATIVE DNA HELICASE DNAB"/>
    <property type="match status" value="1"/>
</dbReference>
<dbReference type="InterPro" id="IPR007694">
    <property type="entry name" value="DNA_helicase_DnaB-like_C"/>
</dbReference>
<evidence type="ECO:0000256" key="12">
    <source>
        <dbReference type="RuleBase" id="RU362085"/>
    </source>
</evidence>